<evidence type="ECO:0000256" key="13">
    <source>
        <dbReference type="ARBA" id="ARBA00044502"/>
    </source>
</evidence>
<dbReference type="GO" id="GO:0016787">
    <property type="term" value="F:hydrolase activity"/>
    <property type="evidence" value="ECO:0007669"/>
    <property type="project" value="UniProtKB-KW"/>
</dbReference>
<dbReference type="Gene3D" id="2.70.50.70">
    <property type="match status" value="1"/>
</dbReference>
<feature type="compositionally biased region" description="Polar residues" evidence="16">
    <location>
        <begin position="319"/>
        <end position="342"/>
    </location>
</feature>
<reference evidence="18" key="1">
    <citation type="submission" date="2020-11" db="EMBL/GenBank/DDBJ databases">
        <authorList>
            <consortium name="DOE Joint Genome Institute"/>
            <person name="Ahrendt S."/>
            <person name="Riley R."/>
            <person name="Andreopoulos W."/>
            <person name="Labutti K."/>
            <person name="Pangilinan J."/>
            <person name="Ruiz-Duenas F.J."/>
            <person name="Barrasa J.M."/>
            <person name="Sanchez-Garcia M."/>
            <person name="Camarero S."/>
            <person name="Miyauchi S."/>
            <person name="Serrano A."/>
            <person name="Linde D."/>
            <person name="Babiker R."/>
            <person name="Drula E."/>
            <person name="Ayuso-Fernandez I."/>
            <person name="Pacheco R."/>
            <person name="Padilla G."/>
            <person name="Ferreira P."/>
            <person name="Barriuso J."/>
            <person name="Kellner H."/>
            <person name="Castanera R."/>
            <person name="Alfaro M."/>
            <person name="Ramirez L."/>
            <person name="Pisabarro A.G."/>
            <person name="Kuo A."/>
            <person name="Tritt A."/>
            <person name="Lipzen A."/>
            <person name="He G."/>
            <person name="Yan M."/>
            <person name="Ng V."/>
            <person name="Cullen D."/>
            <person name="Martin F."/>
            <person name="Rosso M.-N."/>
            <person name="Henrissat B."/>
            <person name="Hibbett D."/>
            <person name="Martinez A.T."/>
            <person name="Grigoriev I.V."/>
        </authorList>
    </citation>
    <scope>NUCLEOTIDE SEQUENCE</scope>
    <source>
        <strain evidence="18">CBS 506.95</strain>
    </source>
</reference>
<keyword evidence="6" id="KW-0136">Cellulose degradation</keyword>
<name>A0A9P6EA17_9AGAR</name>
<dbReference type="InterPro" id="IPR005103">
    <property type="entry name" value="AA9_LPMO"/>
</dbReference>
<evidence type="ECO:0000256" key="14">
    <source>
        <dbReference type="ARBA" id="ARBA00045077"/>
    </source>
</evidence>
<evidence type="ECO:0000256" key="8">
    <source>
        <dbReference type="ARBA" id="ARBA00023008"/>
    </source>
</evidence>
<evidence type="ECO:0000256" key="1">
    <source>
        <dbReference type="ARBA" id="ARBA00001973"/>
    </source>
</evidence>
<evidence type="ECO:0000256" key="2">
    <source>
        <dbReference type="ARBA" id="ARBA00004613"/>
    </source>
</evidence>
<proteinExistence type="inferred from homology"/>
<organism evidence="18 19">
    <name type="scientific">Crepidotus variabilis</name>
    <dbReference type="NCBI Taxonomy" id="179855"/>
    <lineage>
        <taxon>Eukaryota</taxon>
        <taxon>Fungi</taxon>
        <taxon>Dikarya</taxon>
        <taxon>Basidiomycota</taxon>
        <taxon>Agaricomycotina</taxon>
        <taxon>Agaricomycetes</taxon>
        <taxon>Agaricomycetidae</taxon>
        <taxon>Agaricales</taxon>
        <taxon>Agaricineae</taxon>
        <taxon>Crepidotaceae</taxon>
        <taxon>Crepidotus</taxon>
    </lineage>
</organism>
<evidence type="ECO:0000256" key="6">
    <source>
        <dbReference type="ARBA" id="ARBA00023001"/>
    </source>
</evidence>
<keyword evidence="5" id="KW-0732">Signal</keyword>
<comment type="caution">
    <text evidence="18">The sequence shown here is derived from an EMBL/GenBank/DDBJ whole genome shotgun (WGS) entry which is preliminary data.</text>
</comment>
<dbReference type="EMBL" id="MU157886">
    <property type="protein sequence ID" value="KAF9525306.1"/>
    <property type="molecule type" value="Genomic_DNA"/>
</dbReference>
<keyword evidence="7" id="KW-0560">Oxidoreductase</keyword>
<evidence type="ECO:0000259" key="17">
    <source>
        <dbReference type="Pfam" id="PF03443"/>
    </source>
</evidence>
<dbReference type="AlphaFoldDB" id="A0A9P6EA17"/>
<keyword evidence="12" id="KW-0624">Polysaccharide degradation</keyword>
<dbReference type="GO" id="GO:0046872">
    <property type="term" value="F:metal ion binding"/>
    <property type="evidence" value="ECO:0007669"/>
    <property type="project" value="UniProtKB-KW"/>
</dbReference>
<dbReference type="EC" id="1.14.99.56" evidence="15"/>
<evidence type="ECO:0000313" key="19">
    <source>
        <dbReference type="Proteomes" id="UP000807306"/>
    </source>
</evidence>
<evidence type="ECO:0000313" key="18">
    <source>
        <dbReference type="EMBL" id="KAF9525306.1"/>
    </source>
</evidence>
<evidence type="ECO:0000256" key="4">
    <source>
        <dbReference type="ARBA" id="ARBA00022723"/>
    </source>
</evidence>
<keyword evidence="3" id="KW-0964">Secreted</keyword>
<evidence type="ECO:0000256" key="16">
    <source>
        <dbReference type="SAM" id="MobiDB-lite"/>
    </source>
</evidence>
<dbReference type="CDD" id="cd21175">
    <property type="entry name" value="LPMO_AA9"/>
    <property type="match status" value="1"/>
</dbReference>
<dbReference type="GO" id="GO:0004497">
    <property type="term" value="F:monooxygenase activity"/>
    <property type="evidence" value="ECO:0007669"/>
    <property type="project" value="UniProtKB-KW"/>
</dbReference>
<keyword evidence="19" id="KW-1185">Reference proteome</keyword>
<evidence type="ECO:0000256" key="9">
    <source>
        <dbReference type="ARBA" id="ARBA00023033"/>
    </source>
</evidence>
<comment type="cofactor">
    <cofactor evidence="1">
        <name>Cu(2+)</name>
        <dbReference type="ChEBI" id="CHEBI:29036"/>
    </cofactor>
</comment>
<evidence type="ECO:0000256" key="10">
    <source>
        <dbReference type="ARBA" id="ARBA00023157"/>
    </source>
</evidence>
<keyword evidence="11" id="KW-0119">Carbohydrate metabolism</keyword>
<comment type="subcellular location">
    <subcellularLocation>
        <location evidence="2">Secreted</location>
    </subcellularLocation>
</comment>
<feature type="region of interest" description="Disordered" evidence="16">
    <location>
        <begin position="214"/>
        <end position="448"/>
    </location>
</feature>
<dbReference type="Pfam" id="PF03443">
    <property type="entry name" value="AA9"/>
    <property type="match status" value="1"/>
</dbReference>
<comment type="similarity">
    <text evidence="13">Belongs to the polysaccharide monooxygenase AA9 family.</text>
</comment>
<dbReference type="PANTHER" id="PTHR33353">
    <property type="entry name" value="PUTATIVE (AFU_ORTHOLOGUE AFUA_1G12560)-RELATED"/>
    <property type="match status" value="1"/>
</dbReference>
<feature type="domain" description="Auxiliary Activity family 9 catalytic" evidence="17">
    <location>
        <begin position="31"/>
        <end position="206"/>
    </location>
</feature>
<dbReference type="InterPro" id="IPR049892">
    <property type="entry name" value="AA9"/>
</dbReference>
<feature type="compositionally biased region" description="Low complexity" evidence="16">
    <location>
        <begin position="229"/>
        <end position="244"/>
    </location>
</feature>
<feature type="compositionally biased region" description="Basic residues" evidence="16">
    <location>
        <begin position="436"/>
        <end position="448"/>
    </location>
</feature>
<feature type="compositionally biased region" description="Low complexity" evidence="16">
    <location>
        <begin position="252"/>
        <end position="313"/>
    </location>
</feature>
<keyword evidence="4" id="KW-0479">Metal-binding</keyword>
<evidence type="ECO:0000256" key="11">
    <source>
        <dbReference type="ARBA" id="ARBA00023277"/>
    </source>
</evidence>
<protein>
    <recommendedName>
        <fullName evidence="15">lytic cellulose monooxygenase (C4-dehydrogenating)</fullName>
        <ecNumber evidence="15">1.14.99.56</ecNumber>
    </recommendedName>
</protein>
<dbReference type="GO" id="GO:0005576">
    <property type="term" value="C:extracellular region"/>
    <property type="evidence" value="ECO:0007669"/>
    <property type="project" value="UniProtKB-SubCell"/>
</dbReference>
<keyword evidence="10" id="KW-1015">Disulfide bond</keyword>
<dbReference type="PANTHER" id="PTHR33353:SF10">
    <property type="entry name" value="ENDO-BETA-1,4-GLUCANASE D"/>
    <property type="match status" value="1"/>
</dbReference>
<feature type="compositionally biased region" description="Low complexity" evidence="16">
    <location>
        <begin position="345"/>
        <end position="362"/>
    </location>
</feature>
<evidence type="ECO:0000256" key="7">
    <source>
        <dbReference type="ARBA" id="ARBA00023002"/>
    </source>
</evidence>
<accession>A0A9P6EA17</accession>
<keyword evidence="8" id="KW-0186">Copper</keyword>
<gene>
    <name evidence="18" type="ORF">CPB83DRAFT_859868</name>
</gene>
<evidence type="ECO:0000256" key="3">
    <source>
        <dbReference type="ARBA" id="ARBA00022525"/>
    </source>
</evidence>
<dbReference type="OrthoDB" id="3496539at2759"/>
<sequence>MFCCHLHEKSRAGQRYKYIFATLLTGSSSSSAAVRLPKENGPVKDFTSQGATCNVDIIKPASETVQVNAGSQVGFKLGEGKTIFHAGPAAMYLGKAPGKAADWDGSGQSWSKIAEWGATFNPFKFIATGMDTFTANLPADIPDGEYLLRMEHYALHIPRSPELYVGCAQIKVSGGGNAQLATVSIPGYIPANDPSLLMDIYYPVPTAYKVPGPPVAGKSNESSASASVPPLSNATASPPASAPSAPVPPPSTDATASFSDTPASLPTSTPSASASPATPVSSTAASSSDASAPAASTSAGNNSAAPSSSPAPSDGIPAETNSTAISTSPTPSDGAPTGTSTIYIPAASSGVPAPLSSVVPSSQGVAMAAPSGAPLPSQGPQSPARPPPNNAPAHPSAPWGAYPSGFAPYFGGQGGYGFGHHQDGNCKKSSQGKRPFSQHRRRLQHSQF</sequence>
<evidence type="ECO:0000256" key="12">
    <source>
        <dbReference type="ARBA" id="ARBA00023326"/>
    </source>
</evidence>
<evidence type="ECO:0000256" key="5">
    <source>
        <dbReference type="ARBA" id="ARBA00022729"/>
    </source>
</evidence>
<evidence type="ECO:0000256" key="15">
    <source>
        <dbReference type="ARBA" id="ARBA00047174"/>
    </source>
</evidence>
<keyword evidence="9" id="KW-0503">Monooxygenase</keyword>
<dbReference type="GO" id="GO:0030245">
    <property type="term" value="P:cellulose catabolic process"/>
    <property type="evidence" value="ECO:0007669"/>
    <property type="project" value="UniProtKB-KW"/>
</dbReference>
<keyword evidence="18" id="KW-0378">Hydrolase</keyword>
<comment type="catalytic activity">
    <reaction evidence="14">
        <text>[(1-&gt;4)-beta-D-glucosyl]n+m + reduced acceptor + O2 = 4-dehydro-beta-D-glucosyl-[(1-&gt;4)-beta-D-glucosyl]n-1 + [(1-&gt;4)-beta-D-glucosyl]m + acceptor + H2O.</text>
        <dbReference type="EC" id="1.14.99.56"/>
    </reaction>
</comment>
<dbReference type="Proteomes" id="UP000807306">
    <property type="component" value="Unassembled WGS sequence"/>
</dbReference>